<name>A0A0A9FME0_ARUDO</name>
<reference evidence="2" key="2">
    <citation type="journal article" date="2015" name="Data Brief">
        <title>Shoot transcriptome of the giant reed, Arundo donax.</title>
        <authorList>
            <person name="Barrero R.A."/>
            <person name="Guerrero F.D."/>
            <person name="Moolhuijzen P."/>
            <person name="Goolsby J.A."/>
            <person name="Tidwell J."/>
            <person name="Bellgard S.E."/>
            <person name="Bellgard M.I."/>
        </authorList>
    </citation>
    <scope>NUCLEOTIDE SEQUENCE</scope>
    <source>
        <tissue evidence="2">Shoot tissue taken approximately 20 cm above the soil surface</tissue>
    </source>
</reference>
<organism evidence="2">
    <name type="scientific">Arundo donax</name>
    <name type="common">Giant reed</name>
    <name type="synonym">Donax arundinaceus</name>
    <dbReference type="NCBI Taxonomy" id="35708"/>
    <lineage>
        <taxon>Eukaryota</taxon>
        <taxon>Viridiplantae</taxon>
        <taxon>Streptophyta</taxon>
        <taxon>Embryophyta</taxon>
        <taxon>Tracheophyta</taxon>
        <taxon>Spermatophyta</taxon>
        <taxon>Magnoliopsida</taxon>
        <taxon>Liliopsida</taxon>
        <taxon>Poales</taxon>
        <taxon>Poaceae</taxon>
        <taxon>PACMAD clade</taxon>
        <taxon>Arundinoideae</taxon>
        <taxon>Arundineae</taxon>
        <taxon>Arundo</taxon>
    </lineage>
</organism>
<feature type="signal peptide" evidence="1">
    <location>
        <begin position="1"/>
        <end position="19"/>
    </location>
</feature>
<keyword evidence="1" id="KW-0732">Signal</keyword>
<evidence type="ECO:0000256" key="1">
    <source>
        <dbReference type="SAM" id="SignalP"/>
    </source>
</evidence>
<protein>
    <submittedName>
        <fullName evidence="2">Uncharacterized protein</fullName>
    </submittedName>
</protein>
<evidence type="ECO:0000313" key="2">
    <source>
        <dbReference type="EMBL" id="JAE09483.1"/>
    </source>
</evidence>
<reference evidence="2" key="1">
    <citation type="submission" date="2014-09" db="EMBL/GenBank/DDBJ databases">
        <authorList>
            <person name="Magalhaes I.L.F."/>
            <person name="Oliveira U."/>
            <person name="Santos F.R."/>
            <person name="Vidigal T.H.D.A."/>
            <person name="Brescovit A.D."/>
            <person name="Santos A.J."/>
        </authorList>
    </citation>
    <scope>NUCLEOTIDE SEQUENCE</scope>
    <source>
        <tissue evidence="2">Shoot tissue taken approximately 20 cm above the soil surface</tissue>
    </source>
</reference>
<dbReference type="AlphaFoldDB" id="A0A0A9FME0"/>
<accession>A0A0A9FME0</accession>
<proteinExistence type="predicted"/>
<feature type="chain" id="PRO_5002045851" evidence="1">
    <location>
        <begin position="20"/>
        <end position="40"/>
    </location>
</feature>
<sequence>MSAFLVHFCFISLTNLTYYIDNVTGCFTQCHKIFGIVHDG</sequence>
<dbReference type="EMBL" id="GBRH01188413">
    <property type="protein sequence ID" value="JAE09483.1"/>
    <property type="molecule type" value="Transcribed_RNA"/>
</dbReference>